<dbReference type="GO" id="GO:0042597">
    <property type="term" value="C:periplasmic space"/>
    <property type="evidence" value="ECO:0007669"/>
    <property type="project" value="UniProtKB-ARBA"/>
</dbReference>
<evidence type="ECO:0000256" key="2">
    <source>
        <dbReference type="ARBA" id="ARBA00005695"/>
    </source>
</evidence>
<dbReference type="InterPro" id="IPR030678">
    <property type="entry name" value="Peptide/Ni-bd"/>
</dbReference>
<dbReference type="Proteomes" id="UP000241886">
    <property type="component" value="Unassembled WGS sequence"/>
</dbReference>
<evidence type="ECO:0000313" key="8">
    <source>
        <dbReference type="Proteomes" id="UP000241886"/>
    </source>
</evidence>
<dbReference type="EMBL" id="NEXO01000046">
    <property type="protein sequence ID" value="PSO04900.1"/>
    <property type="molecule type" value="Genomic_DNA"/>
</dbReference>
<name>A0A2R6C1X5_9ARCH</name>
<dbReference type="Gene3D" id="3.40.190.10">
    <property type="entry name" value="Periplasmic binding protein-like II"/>
    <property type="match status" value="1"/>
</dbReference>
<organism evidence="7 8">
    <name type="scientific">Candidatus Marsarchaeota G2 archaeon ECH_B_SAG-G16</name>
    <dbReference type="NCBI Taxonomy" id="1978167"/>
    <lineage>
        <taxon>Archaea</taxon>
        <taxon>Candidatus Marsarchaeota</taxon>
        <taxon>Candidatus Marsarchaeota group 2</taxon>
    </lineage>
</organism>
<dbReference type="GO" id="GO:0015833">
    <property type="term" value="P:peptide transport"/>
    <property type="evidence" value="ECO:0007669"/>
    <property type="project" value="TreeGrafter"/>
</dbReference>
<accession>A0A2R6C1X5</accession>
<dbReference type="SUPFAM" id="SSF53850">
    <property type="entry name" value="Periplasmic binding protein-like II"/>
    <property type="match status" value="1"/>
</dbReference>
<dbReference type="PANTHER" id="PTHR30290:SF10">
    <property type="entry name" value="PERIPLASMIC OLIGOPEPTIDE-BINDING PROTEIN-RELATED"/>
    <property type="match status" value="1"/>
</dbReference>
<gene>
    <name evidence="7" type="ORF">B9Q13_03245</name>
</gene>
<comment type="caution">
    <text evidence="7">The sequence shown here is derived from an EMBL/GenBank/DDBJ whole genome shotgun (WGS) entry which is preliminary data.</text>
</comment>
<proteinExistence type="inferred from homology"/>
<dbReference type="InterPro" id="IPR000914">
    <property type="entry name" value="SBP_5_dom"/>
</dbReference>
<reference evidence="7 8" key="1">
    <citation type="submission" date="2017-04" db="EMBL/GenBank/DDBJ databases">
        <title>Novel microbial lineages endemic to geothermal iron-oxide mats fill important gaps in the evolutionary history of Archaea.</title>
        <authorList>
            <person name="Jay Z.J."/>
            <person name="Beam J.P."/>
            <person name="Dlakic M."/>
            <person name="Rusch D.B."/>
            <person name="Kozubal M.A."/>
            <person name="Inskeep W.P."/>
        </authorList>
    </citation>
    <scope>NUCLEOTIDE SEQUENCE [LARGE SCALE GENOMIC DNA]</scope>
    <source>
        <strain evidence="7">ECH_B_SAG-G16</strain>
    </source>
</reference>
<dbReference type="Gene3D" id="3.10.105.10">
    <property type="entry name" value="Dipeptide-binding Protein, Domain 3"/>
    <property type="match status" value="1"/>
</dbReference>
<evidence type="ECO:0000256" key="1">
    <source>
        <dbReference type="ARBA" id="ARBA00004196"/>
    </source>
</evidence>
<evidence type="ECO:0000259" key="6">
    <source>
        <dbReference type="Pfam" id="PF00496"/>
    </source>
</evidence>
<keyword evidence="3" id="KW-0813">Transport</keyword>
<keyword evidence="5" id="KW-0472">Membrane</keyword>
<keyword evidence="4" id="KW-0732">Signal</keyword>
<protein>
    <recommendedName>
        <fullName evidence="6">Solute-binding protein family 5 domain-containing protein</fullName>
    </recommendedName>
</protein>
<keyword evidence="5" id="KW-1133">Transmembrane helix</keyword>
<dbReference type="InterPro" id="IPR039424">
    <property type="entry name" value="SBP_5"/>
</dbReference>
<dbReference type="PIRSF" id="PIRSF002741">
    <property type="entry name" value="MppA"/>
    <property type="match status" value="1"/>
</dbReference>
<evidence type="ECO:0000313" key="7">
    <source>
        <dbReference type="EMBL" id="PSO04900.1"/>
    </source>
</evidence>
<dbReference type="Pfam" id="PF00496">
    <property type="entry name" value="SBP_bac_5"/>
    <property type="match status" value="1"/>
</dbReference>
<dbReference type="CDD" id="cd08513">
    <property type="entry name" value="PBP2_thermophilic_Hb8_like"/>
    <property type="match status" value="1"/>
</dbReference>
<evidence type="ECO:0000256" key="4">
    <source>
        <dbReference type="ARBA" id="ARBA00022729"/>
    </source>
</evidence>
<feature type="transmembrane region" description="Helical" evidence="5">
    <location>
        <begin position="606"/>
        <end position="626"/>
    </location>
</feature>
<dbReference type="AlphaFoldDB" id="A0A2R6C1X5"/>
<comment type="subcellular location">
    <subcellularLocation>
        <location evidence="1">Cell envelope</location>
    </subcellularLocation>
</comment>
<sequence length="629" mass="70311">MVMLCSVFKRFKYLLAHLNSMRYNQKKLALLLLIVCSSILVSSVSSSVFAQQPQGTTFIIGYGGTPFDTFNPFTTYTVVSTMSTLDVYDYLIRYNSTFAPVVPDLAYKWYVYPNNSAAVFYLVKNATWSDGYPVTAQDVVYSFEVANNSASRLQPNVEPITAIYAPNNYTVIFHYRRTALFLINTIAAVPIVPKHVWEKYVPNPSNATQLTNYQDYPVVSSGPFEVTNYVQGQYIELTANTHYFYKSRIPHVQHIIIQFFKDTNSMVAALEAGQIDAAAPSLLPVQAQTLEQNYPNIKVVVEPGEELWYIAVNVYPYGHGNPTLRDLRVREALAHAINYTELAQVIWKGYATPAAGLLPIGNEYYDPNLKPYTFNLTLANQILNEAGYKMGANGVRVSPNGTPLSYTLYVVSNAPEEVEAANIIANWWSQIGVQAKVEAVDAGTLASIIWPNFTQDFDLWDWFSSPAVPTLLSVFLSNQTETGTSDSGFQNKTYDRLYSEMMYAPNLSAVKEYAWELQSILYHELPYINLYYVDSIEAYNDKLFTNVFTNMTGGPFSDINWYTFLQIQPVQSTSVVTTTQTSSTQTSSMTSSVSSSAVSVQTSPTMYIVVGAVVVIIVVAAIVLLARRR</sequence>
<evidence type="ECO:0000256" key="3">
    <source>
        <dbReference type="ARBA" id="ARBA00022448"/>
    </source>
</evidence>
<dbReference type="PANTHER" id="PTHR30290">
    <property type="entry name" value="PERIPLASMIC BINDING COMPONENT OF ABC TRANSPORTER"/>
    <property type="match status" value="1"/>
</dbReference>
<evidence type="ECO:0000256" key="5">
    <source>
        <dbReference type="SAM" id="Phobius"/>
    </source>
</evidence>
<dbReference type="GO" id="GO:1904680">
    <property type="term" value="F:peptide transmembrane transporter activity"/>
    <property type="evidence" value="ECO:0007669"/>
    <property type="project" value="TreeGrafter"/>
</dbReference>
<keyword evidence="5" id="KW-0812">Transmembrane</keyword>
<feature type="domain" description="Solute-binding protein family 5" evidence="6">
    <location>
        <begin position="101"/>
        <end position="477"/>
    </location>
</feature>
<comment type="similarity">
    <text evidence="2">Belongs to the bacterial solute-binding protein 5 family.</text>
</comment>
<dbReference type="GO" id="GO:0043190">
    <property type="term" value="C:ATP-binding cassette (ABC) transporter complex"/>
    <property type="evidence" value="ECO:0007669"/>
    <property type="project" value="InterPro"/>
</dbReference>